<name>A0A317EP52_9SPHI</name>
<accession>A0A317EP52</accession>
<proteinExistence type="inferred from homology"/>
<dbReference type="Pfam" id="PF03379">
    <property type="entry name" value="CcmB"/>
    <property type="match status" value="1"/>
</dbReference>
<reference evidence="7 8" key="1">
    <citation type="submission" date="2018-05" db="EMBL/GenBank/DDBJ databases">
        <title>Pedobacter paludis sp. nov., isolated from wetland soil.</title>
        <authorList>
            <person name="Zhang Y."/>
            <person name="Wang G."/>
        </authorList>
    </citation>
    <scope>NUCLEOTIDE SEQUENCE [LARGE SCALE GENOMIC DNA]</scope>
    <source>
        <strain evidence="7 8">KCTC22721</strain>
    </source>
</reference>
<evidence type="ECO:0000256" key="1">
    <source>
        <dbReference type="ARBA" id="ARBA00004141"/>
    </source>
</evidence>
<dbReference type="AlphaFoldDB" id="A0A317EP52"/>
<sequence length="223" mass="24894">MQLAKEVKYLIQKEVVLEWRSKYTINGVLLYVVSTIFTCYLSFVSLGKDDKLVWNALFWIIMLFASINGVSKSFLQETKGQQLYSYILASPAAVLISKTVYNILLMLVLTTVALGFYTLVFNDYSPPDLLLYYVAVIIGSISFSTVFTMVSAIASKAGNGGMLMAILSFPIIIPVLILLIKLAKNAVDGLPWENSYDEIAMLLVVNVITVATSLLLFPYLWRD</sequence>
<keyword evidence="8" id="KW-1185">Reference proteome</keyword>
<dbReference type="RefSeq" id="WP_109923831.1">
    <property type="nucleotide sequence ID" value="NZ_QGNZ01000001.1"/>
</dbReference>
<comment type="similarity">
    <text evidence="2">Belongs to the CcmB/CycW/HelB family.</text>
</comment>
<evidence type="ECO:0000256" key="4">
    <source>
        <dbReference type="ARBA" id="ARBA00022989"/>
    </source>
</evidence>
<evidence type="ECO:0000256" key="3">
    <source>
        <dbReference type="ARBA" id="ARBA00022692"/>
    </source>
</evidence>
<dbReference type="EMBL" id="QGNZ01000001">
    <property type="protein sequence ID" value="PWS28384.1"/>
    <property type="molecule type" value="Genomic_DNA"/>
</dbReference>
<feature type="transmembrane region" description="Helical" evidence="6">
    <location>
        <begin position="129"/>
        <end position="150"/>
    </location>
</feature>
<feature type="transmembrane region" description="Helical" evidence="6">
    <location>
        <begin position="162"/>
        <end position="180"/>
    </location>
</feature>
<dbReference type="Proteomes" id="UP000245379">
    <property type="component" value="Unassembled WGS sequence"/>
</dbReference>
<dbReference type="GO" id="GO:0017004">
    <property type="term" value="P:cytochrome complex assembly"/>
    <property type="evidence" value="ECO:0007669"/>
    <property type="project" value="InterPro"/>
</dbReference>
<feature type="transmembrane region" description="Helical" evidence="6">
    <location>
        <begin position="200"/>
        <end position="221"/>
    </location>
</feature>
<organism evidence="7 8">
    <name type="scientific">Pedobacter yonginense</name>
    <dbReference type="NCBI Taxonomy" id="651869"/>
    <lineage>
        <taxon>Bacteria</taxon>
        <taxon>Pseudomonadati</taxon>
        <taxon>Bacteroidota</taxon>
        <taxon>Sphingobacteriia</taxon>
        <taxon>Sphingobacteriales</taxon>
        <taxon>Sphingobacteriaceae</taxon>
        <taxon>Pedobacter</taxon>
    </lineage>
</organism>
<protein>
    <submittedName>
        <fullName evidence="7">ABC transporter permease</fullName>
    </submittedName>
</protein>
<keyword evidence="4 6" id="KW-1133">Transmembrane helix</keyword>
<evidence type="ECO:0000313" key="8">
    <source>
        <dbReference type="Proteomes" id="UP000245379"/>
    </source>
</evidence>
<evidence type="ECO:0000256" key="6">
    <source>
        <dbReference type="SAM" id="Phobius"/>
    </source>
</evidence>
<dbReference type="InterPro" id="IPR003544">
    <property type="entry name" value="Cyt_c_biogenesis_CcmB"/>
</dbReference>
<feature type="transmembrane region" description="Helical" evidence="6">
    <location>
        <begin position="28"/>
        <end position="46"/>
    </location>
</feature>
<comment type="subcellular location">
    <subcellularLocation>
        <location evidence="1">Membrane</location>
        <topology evidence="1">Multi-pass membrane protein</topology>
    </subcellularLocation>
</comment>
<keyword evidence="5 6" id="KW-0472">Membrane</keyword>
<gene>
    <name evidence="7" type="ORF">DHW03_00565</name>
</gene>
<evidence type="ECO:0000256" key="5">
    <source>
        <dbReference type="ARBA" id="ARBA00023136"/>
    </source>
</evidence>
<comment type="caution">
    <text evidence="7">The sequence shown here is derived from an EMBL/GenBank/DDBJ whole genome shotgun (WGS) entry which is preliminary data.</text>
</comment>
<dbReference type="OrthoDB" id="9788444at2"/>
<dbReference type="GO" id="GO:0016020">
    <property type="term" value="C:membrane"/>
    <property type="evidence" value="ECO:0007669"/>
    <property type="project" value="UniProtKB-SubCell"/>
</dbReference>
<evidence type="ECO:0000313" key="7">
    <source>
        <dbReference type="EMBL" id="PWS28384.1"/>
    </source>
</evidence>
<dbReference type="GO" id="GO:0015232">
    <property type="term" value="F:heme transmembrane transporter activity"/>
    <property type="evidence" value="ECO:0007669"/>
    <property type="project" value="InterPro"/>
</dbReference>
<evidence type="ECO:0000256" key="2">
    <source>
        <dbReference type="ARBA" id="ARBA00010544"/>
    </source>
</evidence>
<keyword evidence="3 6" id="KW-0812">Transmembrane</keyword>
<feature type="transmembrane region" description="Helical" evidence="6">
    <location>
        <begin position="52"/>
        <end position="71"/>
    </location>
</feature>
<dbReference type="PRINTS" id="PR01414">
    <property type="entry name" value="CCMBBIOGNSIS"/>
</dbReference>